<accession>A0ABU6VTC9</accession>
<comment type="caution">
    <text evidence="2">The sequence shown here is derived from an EMBL/GenBank/DDBJ whole genome shotgun (WGS) entry which is preliminary data.</text>
</comment>
<proteinExistence type="predicted"/>
<reference evidence="2 3" key="1">
    <citation type="journal article" date="2023" name="Plants (Basel)">
        <title>Bridging the Gap: Combining Genomics and Transcriptomics Approaches to Understand Stylosanthes scabra, an Orphan Legume from the Brazilian Caatinga.</title>
        <authorList>
            <person name="Ferreira-Neto J.R.C."/>
            <person name="da Silva M.D."/>
            <person name="Binneck E."/>
            <person name="de Melo N.F."/>
            <person name="da Silva R.H."/>
            <person name="de Melo A.L.T.M."/>
            <person name="Pandolfi V."/>
            <person name="Bustamante F.O."/>
            <person name="Brasileiro-Vidal A.C."/>
            <person name="Benko-Iseppon A.M."/>
        </authorList>
    </citation>
    <scope>NUCLEOTIDE SEQUENCE [LARGE SCALE GENOMIC DNA]</scope>
    <source>
        <tissue evidence="2">Leaves</tissue>
    </source>
</reference>
<organism evidence="2 3">
    <name type="scientific">Stylosanthes scabra</name>
    <dbReference type="NCBI Taxonomy" id="79078"/>
    <lineage>
        <taxon>Eukaryota</taxon>
        <taxon>Viridiplantae</taxon>
        <taxon>Streptophyta</taxon>
        <taxon>Embryophyta</taxon>
        <taxon>Tracheophyta</taxon>
        <taxon>Spermatophyta</taxon>
        <taxon>Magnoliopsida</taxon>
        <taxon>eudicotyledons</taxon>
        <taxon>Gunneridae</taxon>
        <taxon>Pentapetalae</taxon>
        <taxon>rosids</taxon>
        <taxon>fabids</taxon>
        <taxon>Fabales</taxon>
        <taxon>Fabaceae</taxon>
        <taxon>Papilionoideae</taxon>
        <taxon>50 kb inversion clade</taxon>
        <taxon>dalbergioids sensu lato</taxon>
        <taxon>Dalbergieae</taxon>
        <taxon>Pterocarpus clade</taxon>
        <taxon>Stylosanthes</taxon>
    </lineage>
</organism>
<keyword evidence="1" id="KW-0472">Membrane</keyword>
<dbReference type="PANTHER" id="PTHR37756">
    <property type="entry name" value="TRANSMEMBRANE PROTEIN"/>
    <property type="match status" value="1"/>
</dbReference>
<gene>
    <name evidence="2" type="ORF">PIB30_078024</name>
</gene>
<sequence>MGHFHFLLFYPNFNLTTCNSNPRVLGFGIKSSPPIIHSSMVCLGCLLLLFLLPIIDILFYYVIGKVYWLFGWEYRKPDRASPACPYNPVAKRDAKVEADTIADHVEPVKPGGADIKQD</sequence>
<evidence type="ECO:0000313" key="2">
    <source>
        <dbReference type="EMBL" id="MED6175403.1"/>
    </source>
</evidence>
<feature type="transmembrane region" description="Helical" evidence="1">
    <location>
        <begin position="40"/>
        <end position="63"/>
    </location>
</feature>
<protein>
    <submittedName>
        <fullName evidence="2">Uncharacterized protein</fullName>
    </submittedName>
</protein>
<dbReference type="Proteomes" id="UP001341840">
    <property type="component" value="Unassembled WGS sequence"/>
</dbReference>
<dbReference type="PANTHER" id="PTHR37756:SF1">
    <property type="entry name" value="TRANSMEMBRANE PROTEIN"/>
    <property type="match status" value="1"/>
</dbReference>
<dbReference type="EMBL" id="JASCZI010152101">
    <property type="protein sequence ID" value="MED6175403.1"/>
    <property type="molecule type" value="Genomic_DNA"/>
</dbReference>
<name>A0ABU6VTC9_9FABA</name>
<keyword evidence="1" id="KW-0812">Transmembrane</keyword>
<keyword evidence="3" id="KW-1185">Reference proteome</keyword>
<keyword evidence="1" id="KW-1133">Transmembrane helix</keyword>
<evidence type="ECO:0000313" key="3">
    <source>
        <dbReference type="Proteomes" id="UP001341840"/>
    </source>
</evidence>
<evidence type="ECO:0000256" key="1">
    <source>
        <dbReference type="SAM" id="Phobius"/>
    </source>
</evidence>